<sequence length="222" mass="24596">MLNLQSKFGQKLTVIGNWIAALVTINLVWFLINLPVLVMLILAFSLPMNQTYALTMSLVTVMLVAFTVPATTAAYQAVKTWQTTDSGSFLRATGLAYLKALMHWQPNVLIAVLASGWMILLRVTTTNVMLHVVTLVVGVVLLTLWNGWNYSQFESTSVIELVVAHPFKLLLSAVATIGLFAINFELRLIFCILLFSMSLAALATYRIFNPRIKATDDNQATN</sequence>
<dbReference type="Proteomes" id="UP001596282">
    <property type="component" value="Unassembled WGS sequence"/>
</dbReference>
<feature type="transmembrane region" description="Helical" evidence="1">
    <location>
        <begin position="96"/>
        <end position="120"/>
    </location>
</feature>
<reference evidence="3" key="1">
    <citation type="journal article" date="2019" name="Int. J. Syst. Evol. Microbiol.">
        <title>The Global Catalogue of Microorganisms (GCM) 10K type strain sequencing project: providing services to taxonomists for standard genome sequencing and annotation.</title>
        <authorList>
            <consortium name="The Broad Institute Genomics Platform"/>
            <consortium name="The Broad Institute Genome Sequencing Center for Infectious Disease"/>
            <person name="Wu L."/>
            <person name="Ma J."/>
        </authorList>
    </citation>
    <scope>NUCLEOTIDE SEQUENCE [LARGE SCALE GENOMIC DNA]</scope>
    <source>
        <strain evidence="3">CCM 8933</strain>
    </source>
</reference>
<dbReference type="RefSeq" id="WP_137627346.1">
    <property type="nucleotide sequence ID" value="NZ_BJDJ01000001.1"/>
</dbReference>
<feature type="transmembrane region" description="Helical" evidence="1">
    <location>
        <begin position="126"/>
        <end position="146"/>
    </location>
</feature>
<evidence type="ECO:0000313" key="3">
    <source>
        <dbReference type="Proteomes" id="UP001596282"/>
    </source>
</evidence>
<proteinExistence type="predicted"/>
<feature type="transmembrane region" description="Helical" evidence="1">
    <location>
        <begin position="158"/>
        <end position="180"/>
    </location>
</feature>
<evidence type="ECO:0000256" key="1">
    <source>
        <dbReference type="SAM" id="Phobius"/>
    </source>
</evidence>
<comment type="caution">
    <text evidence="2">The sequence shown here is derived from an EMBL/GenBank/DDBJ whole genome shotgun (WGS) entry which is preliminary data.</text>
</comment>
<keyword evidence="1" id="KW-0812">Transmembrane</keyword>
<keyword evidence="3" id="KW-1185">Reference proteome</keyword>
<accession>A0ABW1S3H3</accession>
<keyword evidence="1" id="KW-1133">Transmembrane helix</keyword>
<organism evidence="2 3">
    <name type="scientific">Lactiplantibacillus daowaiensis</name>
    <dbReference type="NCBI Taxonomy" id="2559918"/>
    <lineage>
        <taxon>Bacteria</taxon>
        <taxon>Bacillati</taxon>
        <taxon>Bacillota</taxon>
        <taxon>Bacilli</taxon>
        <taxon>Lactobacillales</taxon>
        <taxon>Lactobacillaceae</taxon>
        <taxon>Lactiplantibacillus</taxon>
    </lineage>
</organism>
<gene>
    <name evidence="2" type="ORF">ACFP5Y_14325</name>
</gene>
<feature type="transmembrane region" description="Helical" evidence="1">
    <location>
        <begin position="186"/>
        <end position="205"/>
    </location>
</feature>
<feature type="transmembrane region" description="Helical" evidence="1">
    <location>
        <begin position="12"/>
        <end position="32"/>
    </location>
</feature>
<name>A0ABW1S3H3_9LACO</name>
<evidence type="ECO:0000313" key="2">
    <source>
        <dbReference type="EMBL" id="MFC6182410.1"/>
    </source>
</evidence>
<keyword evidence="1" id="KW-0472">Membrane</keyword>
<evidence type="ECO:0008006" key="4">
    <source>
        <dbReference type="Google" id="ProtNLM"/>
    </source>
</evidence>
<feature type="transmembrane region" description="Helical" evidence="1">
    <location>
        <begin position="52"/>
        <end position="75"/>
    </location>
</feature>
<protein>
    <recommendedName>
        <fullName evidence="4">Integral membrane protein</fullName>
    </recommendedName>
</protein>
<dbReference type="EMBL" id="JBHSSC010000045">
    <property type="protein sequence ID" value="MFC6182410.1"/>
    <property type="molecule type" value="Genomic_DNA"/>
</dbReference>